<dbReference type="Pfam" id="PF25886">
    <property type="entry name" value="Msy1"/>
    <property type="match status" value="1"/>
</dbReference>
<gene>
    <name evidence="4" type="ORF">FA10DRAFT_267198</name>
</gene>
<evidence type="ECO:0000259" key="3">
    <source>
        <dbReference type="PROSITE" id="PS50222"/>
    </source>
</evidence>
<keyword evidence="2" id="KW-1133">Transmembrane helix</keyword>
<dbReference type="InParanoid" id="A0A316YPN0"/>
<feature type="compositionally biased region" description="Basic and acidic residues" evidence="1">
    <location>
        <begin position="122"/>
        <end position="139"/>
    </location>
</feature>
<feature type="compositionally biased region" description="Low complexity" evidence="1">
    <location>
        <begin position="960"/>
        <end position="982"/>
    </location>
</feature>
<dbReference type="EMBL" id="KZ819636">
    <property type="protein sequence ID" value="PWN90764.1"/>
    <property type="molecule type" value="Genomic_DNA"/>
</dbReference>
<dbReference type="InterPro" id="IPR002048">
    <property type="entry name" value="EF_hand_dom"/>
</dbReference>
<dbReference type="GO" id="GO:0005262">
    <property type="term" value="F:calcium channel activity"/>
    <property type="evidence" value="ECO:0007669"/>
    <property type="project" value="TreeGrafter"/>
</dbReference>
<dbReference type="InterPro" id="IPR058650">
    <property type="entry name" value="Msy1/2-like"/>
</dbReference>
<feature type="region of interest" description="Disordered" evidence="1">
    <location>
        <begin position="456"/>
        <end position="490"/>
    </location>
</feature>
<dbReference type="RefSeq" id="XP_025377962.1">
    <property type="nucleotide sequence ID" value="XM_025521813.1"/>
</dbReference>
<dbReference type="GO" id="GO:0006874">
    <property type="term" value="P:intracellular calcium ion homeostasis"/>
    <property type="evidence" value="ECO:0007669"/>
    <property type="project" value="TreeGrafter"/>
</dbReference>
<feature type="transmembrane region" description="Helical" evidence="2">
    <location>
        <begin position="307"/>
        <end position="333"/>
    </location>
</feature>
<feature type="region of interest" description="Disordered" evidence="1">
    <location>
        <begin position="960"/>
        <end position="1019"/>
    </location>
</feature>
<feature type="compositionally biased region" description="Low complexity" evidence="1">
    <location>
        <begin position="457"/>
        <end position="470"/>
    </location>
</feature>
<evidence type="ECO:0000256" key="1">
    <source>
        <dbReference type="SAM" id="MobiDB-lite"/>
    </source>
</evidence>
<dbReference type="Proteomes" id="UP000245768">
    <property type="component" value="Unassembled WGS sequence"/>
</dbReference>
<feature type="region of interest" description="Disordered" evidence="1">
    <location>
        <begin position="1"/>
        <end position="139"/>
    </location>
</feature>
<dbReference type="GeneID" id="37043729"/>
<keyword evidence="2" id="KW-0472">Membrane</keyword>
<protein>
    <recommendedName>
        <fullName evidence="3">EF-hand domain-containing protein</fullName>
    </recommendedName>
</protein>
<dbReference type="Pfam" id="PF00924">
    <property type="entry name" value="MS_channel_2nd"/>
    <property type="match status" value="1"/>
</dbReference>
<feature type="compositionally biased region" description="Polar residues" evidence="1">
    <location>
        <begin position="29"/>
        <end position="48"/>
    </location>
</feature>
<organism evidence="4 5">
    <name type="scientific">Acaromyces ingoldii</name>
    <dbReference type="NCBI Taxonomy" id="215250"/>
    <lineage>
        <taxon>Eukaryota</taxon>
        <taxon>Fungi</taxon>
        <taxon>Dikarya</taxon>
        <taxon>Basidiomycota</taxon>
        <taxon>Ustilaginomycotina</taxon>
        <taxon>Exobasidiomycetes</taxon>
        <taxon>Exobasidiales</taxon>
        <taxon>Cryptobasidiaceae</taxon>
        <taxon>Acaromyces</taxon>
    </lineage>
</organism>
<dbReference type="PROSITE" id="PS00018">
    <property type="entry name" value="EF_HAND_1"/>
    <property type="match status" value="1"/>
</dbReference>
<evidence type="ECO:0000313" key="5">
    <source>
        <dbReference type="Proteomes" id="UP000245768"/>
    </source>
</evidence>
<evidence type="ECO:0000313" key="4">
    <source>
        <dbReference type="EMBL" id="PWN90764.1"/>
    </source>
</evidence>
<proteinExistence type="predicted"/>
<evidence type="ECO:0000256" key="2">
    <source>
        <dbReference type="SAM" id="Phobius"/>
    </source>
</evidence>
<dbReference type="AlphaFoldDB" id="A0A316YPN0"/>
<keyword evidence="2" id="KW-0812">Transmembrane</keyword>
<name>A0A316YPN0_9BASI</name>
<feature type="transmembrane region" description="Helical" evidence="2">
    <location>
        <begin position="267"/>
        <end position="287"/>
    </location>
</feature>
<dbReference type="FunCoup" id="A0A316YPN0">
    <property type="interactions" value="6"/>
</dbReference>
<reference evidence="4" key="1">
    <citation type="journal article" date="2018" name="Mol. Biol. Evol.">
        <title>Broad Genomic Sampling Reveals a Smut Pathogenic Ancestry of the Fungal Clade Ustilaginomycotina.</title>
        <authorList>
            <person name="Kijpornyongpan T."/>
            <person name="Mondo S.J."/>
            <person name="Barry K."/>
            <person name="Sandor L."/>
            <person name="Lee J."/>
            <person name="Lipzen A."/>
            <person name="Pangilinan J."/>
            <person name="LaButti K."/>
            <person name="Hainaut M."/>
            <person name="Henrissat B."/>
            <person name="Grigoriev I.V."/>
            <person name="Spatafora J.W."/>
            <person name="Aime M.C."/>
        </authorList>
    </citation>
    <scope>NUCLEOTIDE SEQUENCE [LARGE SCALE GENOMIC DNA]</scope>
    <source>
        <strain evidence="4">MCA 4198</strain>
    </source>
</reference>
<dbReference type="InterPro" id="IPR006685">
    <property type="entry name" value="MscS_channel_2nd"/>
</dbReference>
<dbReference type="OrthoDB" id="544685at2759"/>
<feature type="domain" description="EF-hand" evidence="3">
    <location>
        <begin position="588"/>
        <end position="623"/>
    </location>
</feature>
<dbReference type="InterPro" id="IPR018247">
    <property type="entry name" value="EF_Hand_1_Ca_BS"/>
</dbReference>
<dbReference type="PANTHER" id="PTHR31323">
    <property type="entry name" value="MECHANOSENSITIVE ION CHANNEL PROTEIN MSY2"/>
    <property type="match status" value="1"/>
</dbReference>
<feature type="compositionally biased region" description="Polar residues" evidence="1">
    <location>
        <begin position="1"/>
        <end position="10"/>
    </location>
</feature>
<dbReference type="GO" id="GO:0016020">
    <property type="term" value="C:membrane"/>
    <property type="evidence" value="ECO:0007669"/>
    <property type="project" value="InterPro"/>
</dbReference>
<dbReference type="GO" id="GO:0005509">
    <property type="term" value="F:calcium ion binding"/>
    <property type="evidence" value="ECO:0007669"/>
    <property type="project" value="InterPro"/>
</dbReference>
<dbReference type="PANTHER" id="PTHR31323:SF15">
    <property type="entry name" value="MECHANOSENSITIVE ION CHANNEL PROTEIN MSY1"/>
    <property type="match status" value="1"/>
</dbReference>
<sequence length="1019" mass="112293">MPPRLPSQQAMEMVRPQQGGGPYTPVSGPVNNSGRPGMRQSYSSLTQRSDMEATPRNSISSIGKTPLRSPAMEEKDGLYASQPMLGGETGPGQSESGSSIYGGAGHYTEVYDSPDPSSPATRYDKSRPKAGQDDWERVDDKASLIQRAKQRKAAMQEEMNTPEGLQSWKRTLASVGLLSGTFDEHGDDDDCYNGPGNGADTKRKSKGNKGWLGSDALSACVVRKALHTLPVLVLLWIPGMVAIFGYGASPNNDFAQPTLLGTGTFWWSIWLSSVWASIWIMGLLAHWVPRLLRYTTSDVSSVLDRQIYYLIATETYVTFFLWSFFAWVSYFLIVWAHNPASGQADSLDPFLTPSNSTSTTTSSSTGTFFLHRRDSSSSNTANYSSGTQESILFGRFLLGIFICSIILLAEKLAIQSIAMGFHEVTYQDRINLAEFHVKVVTTLYVHSRKDINKLRSEMTAAASPPTASEAIKAKQKRRMQAQPPRKTDSVLSIASRDLIGPALLAPTSPKAIVTAALERAEETRKLARRVFFSYSKPLPGASPFAGSGEDDQKISSGRTAGDKDEEKDEGEEQTERVLRLDDIAQLFPSRRYAQAAFSCLDKDDNGDCTLEEVEAGFEEMHRERVSLLESMQGVDAAVGKLDKIFTSVYTVVACIIVAALLSTHFATFVTSFGTALLGLSWLVASTAQEALSAVVWVFYKHPIDCGDTVDIPDLLPLSYTTQSLSDTSECLFTATYVVQEIKLLSTVLKSSTGKFVQVSNAQLAQKPLVNLRRSGPIEELIRIKVWYRTSLDKIEELRAEMIKWLDAQGRDFKPGLDIQIDGPGDQSGMTLVLGIRYKSNWQNSAIKARRRNRWICTLKNLMWTLSIHGVQGDPLQPSPVQLWSRVDEVPEGALDPAPKEREPITKRGQDAAGVKLMDTRKLNENLMDVYGESPSNTWDDVVSPTLSRADAVVTLDEGAAWQQRQPQQQQRAQTQAQEQAAASRPRFPISRGAASPTSQYVPLHVQARRMSGRPDESMA</sequence>
<accession>A0A316YPN0</accession>
<feature type="transmembrane region" description="Helical" evidence="2">
    <location>
        <begin position="391"/>
        <end position="409"/>
    </location>
</feature>
<keyword evidence="5" id="KW-1185">Reference proteome</keyword>
<feature type="compositionally biased region" description="Acidic residues" evidence="1">
    <location>
        <begin position="563"/>
        <end position="572"/>
    </location>
</feature>
<feature type="transmembrane region" description="Helical" evidence="2">
    <location>
        <begin position="648"/>
        <end position="669"/>
    </location>
</feature>
<feature type="region of interest" description="Disordered" evidence="1">
    <location>
        <begin position="541"/>
        <end position="575"/>
    </location>
</feature>
<dbReference type="PROSITE" id="PS50222">
    <property type="entry name" value="EF_HAND_2"/>
    <property type="match status" value="1"/>
</dbReference>
<feature type="transmembrane region" description="Helical" evidence="2">
    <location>
        <begin position="229"/>
        <end position="247"/>
    </location>
</feature>